<accession>A0ABX6QRZ0</accession>
<name>A0ABX6QRZ0_9HYPH</name>
<dbReference type="Gene3D" id="1.10.1130.10">
    <property type="entry name" value="Flavocytochrome C3, Chain A"/>
    <property type="match status" value="1"/>
</dbReference>
<keyword evidence="1" id="KW-0732">Signal</keyword>
<evidence type="ECO:0000313" key="3">
    <source>
        <dbReference type="EMBL" id="QLF71391.1"/>
    </source>
</evidence>
<dbReference type="EMBL" id="CP058350">
    <property type="protein sequence ID" value="QLF71391.1"/>
    <property type="molecule type" value="Genomic_DNA"/>
</dbReference>
<sequence>MSRSSRLSQTARVAKTDTTEEDHMTRRKPARLFALIASLTTLAGMLAISTPAAAQEDSPVSSLVEAWLSSPHGNYHSRSFTYWNKDGEVPANCATCHSETGFLDYLGVDGSAAGSIEKPGVINSPIGCASCHTSEAHALTSVRFPSGVTVDGLGSSATCTVCHQGRQSGLAVTKAVGDLGEDTVSAELSFLNIHYAVAAATMHGAETNGGYHYPGKTYAGRFQHVPSANSCTACHDPHTTKVAEEGCMTCHRGVDTIRDIRMRHGDFDGDGDIAEGIHGEIVTLHERLYNAITAYGREVTGTPIGYAKGRHPYFFVDGDGDGAISDAEAVRDNQFKAWTPRLLKAAYNYQVVMKDPAGYVHNPTYLLQLLHDSLESLSTSVDVDMASISRP</sequence>
<reference evidence="3 4" key="1">
    <citation type="submission" date="2020-06" db="EMBL/GenBank/DDBJ databases">
        <title>Genome sequence of Rhizobium sp strain ADMK78.</title>
        <authorList>
            <person name="Rahi P."/>
        </authorList>
    </citation>
    <scope>NUCLEOTIDE SEQUENCE [LARGE SCALE GENOMIC DNA]</scope>
    <source>
        <strain evidence="3 4">ADMK78</strain>
    </source>
</reference>
<dbReference type="PANTHER" id="PTHR35038">
    <property type="entry name" value="DISSIMILATORY SULFITE REDUCTASE SIRA"/>
    <property type="match status" value="1"/>
</dbReference>
<evidence type="ECO:0000313" key="4">
    <source>
        <dbReference type="Proteomes" id="UP000308530"/>
    </source>
</evidence>
<gene>
    <name evidence="3" type="ORF">FE840_012190</name>
</gene>
<feature type="compositionally biased region" description="Polar residues" evidence="2">
    <location>
        <begin position="1"/>
        <end position="11"/>
    </location>
</feature>
<feature type="compositionally biased region" description="Basic and acidic residues" evidence="2">
    <location>
        <begin position="14"/>
        <end position="24"/>
    </location>
</feature>
<protein>
    <submittedName>
        <fullName evidence="3">Polyheme membrane-associated cytochrome C</fullName>
    </submittedName>
</protein>
<dbReference type="SUPFAM" id="SSF48695">
    <property type="entry name" value="Multiheme cytochromes"/>
    <property type="match status" value="1"/>
</dbReference>
<dbReference type="PANTHER" id="PTHR35038:SF8">
    <property type="entry name" value="C-TYPE POLYHEME CYTOCHROME OMCC"/>
    <property type="match status" value="1"/>
</dbReference>
<evidence type="ECO:0000256" key="2">
    <source>
        <dbReference type="SAM" id="MobiDB-lite"/>
    </source>
</evidence>
<dbReference type="InterPro" id="IPR051829">
    <property type="entry name" value="Multiheme_Cytochr_ET"/>
</dbReference>
<proteinExistence type="predicted"/>
<keyword evidence="4" id="KW-1185">Reference proteome</keyword>
<dbReference type="Proteomes" id="UP000308530">
    <property type="component" value="Chromosome"/>
</dbReference>
<evidence type="ECO:0000256" key="1">
    <source>
        <dbReference type="ARBA" id="ARBA00022729"/>
    </source>
</evidence>
<organism evidence="3 4">
    <name type="scientific">Peteryoungia desertarenae</name>
    <dbReference type="NCBI Taxonomy" id="1813451"/>
    <lineage>
        <taxon>Bacteria</taxon>
        <taxon>Pseudomonadati</taxon>
        <taxon>Pseudomonadota</taxon>
        <taxon>Alphaproteobacteria</taxon>
        <taxon>Hyphomicrobiales</taxon>
        <taxon>Rhizobiaceae</taxon>
        <taxon>Peteryoungia</taxon>
    </lineage>
</organism>
<dbReference type="InterPro" id="IPR036280">
    <property type="entry name" value="Multihaem_cyt_sf"/>
</dbReference>
<feature type="region of interest" description="Disordered" evidence="2">
    <location>
        <begin position="1"/>
        <end position="25"/>
    </location>
</feature>